<evidence type="ECO:0000313" key="2">
    <source>
        <dbReference type="Proteomes" id="UP001152795"/>
    </source>
</evidence>
<comment type="caution">
    <text evidence="1">The sequence shown here is derived from an EMBL/GenBank/DDBJ whole genome shotgun (WGS) entry which is preliminary data.</text>
</comment>
<dbReference type="Proteomes" id="UP001152795">
    <property type="component" value="Unassembled WGS sequence"/>
</dbReference>
<protein>
    <submittedName>
        <fullName evidence="1">Uncharacterized protein</fullName>
    </submittedName>
</protein>
<accession>A0A6S7HLH1</accession>
<name>A0A6S7HLH1_PARCT</name>
<dbReference type="EMBL" id="CACRXK020005126">
    <property type="protein sequence ID" value="CAB4005209.1"/>
    <property type="molecule type" value="Genomic_DNA"/>
</dbReference>
<sequence>MVVIRAFSLVSSRARTFLYLMCVALAIWVVNFARNQAAGPAPDLIVRFQHLKQLRQELEDQYIEVCY</sequence>
<organism evidence="1 2">
    <name type="scientific">Paramuricea clavata</name>
    <name type="common">Red gorgonian</name>
    <name type="synonym">Violescent sea-whip</name>
    <dbReference type="NCBI Taxonomy" id="317549"/>
    <lineage>
        <taxon>Eukaryota</taxon>
        <taxon>Metazoa</taxon>
        <taxon>Cnidaria</taxon>
        <taxon>Anthozoa</taxon>
        <taxon>Octocorallia</taxon>
        <taxon>Malacalcyonacea</taxon>
        <taxon>Plexauridae</taxon>
        <taxon>Paramuricea</taxon>
    </lineage>
</organism>
<gene>
    <name evidence="1" type="ORF">PACLA_8A005379</name>
</gene>
<proteinExistence type="predicted"/>
<evidence type="ECO:0000313" key="1">
    <source>
        <dbReference type="EMBL" id="CAB4005209.1"/>
    </source>
</evidence>
<reference evidence="1" key="1">
    <citation type="submission" date="2020-04" db="EMBL/GenBank/DDBJ databases">
        <authorList>
            <person name="Alioto T."/>
            <person name="Alioto T."/>
            <person name="Gomez Garrido J."/>
        </authorList>
    </citation>
    <scope>NUCLEOTIDE SEQUENCE</scope>
    <source>
        <strain evidence="1">A484AB</strain>
    </source>
</reference>
<keyword evidence="2" id="KW-1185">Reference proteome</keyword>
<dbReference type="AlphaFoldDB" id="A0A6S7HLH1"/>